<feature type="signal peptide" evidence="2">
    <location>
        <begin position="1"/>
        <end position="20"/>
    </location>
</feature>
<organism evidence="3">
    <name type="scientific">Pyricularia oryzae (strain Y34)</name>
    <name type="common">Rice blast fungus</name>
    <name type="synonym">Magnaporthe oryzae</name>
    <dbReference type="NCBI Taxonomy" id="1143189"/>
    <lineage>
        <taxon>Eukaryota</taxon>
        <taxon>Fungi</taxon>
        <taxon>Dikarya</taxon>
        <taxon>Ascomycota</taxon>
        <taxon>Pezizomycotina</taxon>
        <taxon>Sordariomycetes</taxon>
        <taxon>Sordariomycetidae</taxon>
        <taxon>Magnaporthales</taxon>
        <taxon>Pyriculariaceae</taxon>
        <taxon>Pyricularia</taxon>
    </lineage>
</organism>
<proteinExistence type="predicted"/>
<sequence length="201" mass="22246">MRGLSTILAITLAFTSAVMAAPSSTYRPPFQPNDKPNKEVAQPFVSSTIPPPLGGPNSQLPSRPEDKPPYQPAGSKPVPPKRKRRIDEIFVRSYTKESTWHMEVSASSYNDSTMMEEEDENLTGPQGLALHSEKGTCERLVNVEGLKSSRTAHDCHLQLFSSFPAAEEANMVSIGTYCSSTYKPERREKGIKKKFQSESPE</sequence>
<dbReference type="AlphaFoldDB" id="A0AA97PND5"/>
<evidence type="ECO:0000256" key="2">
    <source>
        <dbReference type="SAM" id="SignalP"/>
    </source>
</evidence>
<gene>
    <name evidence="3" type="ORF">OOU_Y34scaffold00310g1</name>
</gene>
<feature type="chain" id="PRO_5041732932" evidence="2">
    <location>
        <begin position="21"/>
        <end position="201"/>
    </location>
</feature>
<dbReference type="EMBL" id="JH793348">
    <property type="protein sequence ID" value="ELQ40987.1"/>
    <property type="molecule type" value="Genomic_DNA"/>
</dbReference>
<evidence type="ECO:0000313" key="3">
    <source>
        <dbReference type="EMBL" id="ELQ40987.1"/>
    </source>
</evidence>
<name>A0AA97PND5_PYRO3</name>
<feature type="region of interest" description="Disordered" evidence="1">
    <location>
        <begin position="23"/>
        <end position="85"/>
    </location>
</feature>
<keyword evidence="2" id="KW-0732">Signal</keyword>
<protein>
    <submittedName>
        <fullName evidence="3">Uncharacterized protein</fullName>
    </submittedName>
</protein>
<evidence type="ECO:0000256" key="1">
    <source>
        <dbReference type="SAM" id="MobiDB-lite"/>
    </source>
</evidence>
<dbReference type="Proteomes" id="UP000011086">
    <property type="component" value="Unassembled WGS sequence"/>
</dbReference>
<accession>A0AA97PND5</accession>
<reference evidence="3" key="1">
    <citation type="journal article" date="2012" name="PLoS Genet.">
        <title>Comparative analysis of the genomes of two field isolates of the rice blast fungus Magnaporthe oryzae.</title>
        <authorList>
            <person name="Xue M."/>
            <person name="Yang J."/>
            <person name="Li Z."/>
            <person name="Hu S."/>
            <person name="Yao N."/>
            <person name="Dean R.A."/>
            <person name="Zhao W."/>
            <person name="Shen M."/>
            <person name="Zhang H."/>
            <person name="Li C."/>
            <person name="Liu L."/>
            <person name="Cao L."/>
            <person name="Xu X."/>
            <person name="Xing Y."/>
            <person name="Hsiang T."/>
            <person name="Zhang Z."/>
            <person name="Xu J.R."/>
            <person name="Peng Y.L."/>
        </authorList>
    </citation>
    <scope>NUCLEOTIDE SEQUENCE</scope>
    <source>
        <strain evidence="3">Y34</strain>
    </source>
</reference>